<protein>
    <recommendedName>
        <fullName evidence="4">HD domain-containing protein</fullName>
    </recommendedName>
</protein>
<name>A0A927GWL0_9GAMM</name>
<evidence type="ECO:0000313" key="3">
    <source>
        <dbReference type="Proteomes" id="UP000610558"/>
    </source>
</evidence>
<sequence length="327" mass="36872">MGKFKDILLDPVSLNPMLRLPEALRPAAVLLESESPKQLQQMQFRVMGRMDKMNRRNEPCSKLELGNLMGTVHSVVVHSRFLASQRDVNHGDVISVVGELKIAAGRHVVVIENIQPIDAHQTRPTALLPREWVPESFIPQLRTVIRSWVSLESDALKQFLMDVFYDPANALGFLNVQASLTHHHAYQGGLLDHTADMLEQLLHHPFGKVEGIGRDLCVTLIILHDIGKTVTLVGKSRSERGHYQPHEMAALEILAEPLSQLERTHPMLTNLIRGFFKPRSWYPSKPIKAYQVVSYLDRQSARSPGELSFCPHEISAQKTNSNSENNQ</sequence>
<evidence type="ECO:0008006" key="4">
    <source>
        <dbReference type="Google" id="ProtNLM"/>
    </source>
</evidence>
<accession>A0A927GWL0</accession>
<evidence type="ECO:0000313" key="2">
    <source>
        <dbReference type="EMBL" id="MBD2859861.1"/>
    </source>
</evidence>
<dbReference type="Proteomes" id="UP000610558">
    <property type="component" value="Unassembled WGS sequence"/>
</dbReference>
<gene>
    <name evidence="2" type="ORF">IB286_12685</name>
</gene>
<evidence type="ECO:0000256" key="1">
    <source>
        <dbReference type="SAM" id="MobiDB-lite"/>
    </source>
</evidence>
<organism evidence="2 3">
    <name type="scientific">Spongiibacter pelagi</name>
    <dbReference type="NCBI Taxonomy" id="2760804"/>
    <lineage>
        <taxon>Bacteria</taxon>
        <taxon>Pseudomonadati</taxon>
        <taxon>Pseudomonadota</taxon>
        <taxon>Gammaproteobacteria</taxon>
        <taxon>Cellvibrionales</taxon>
        <taxon>Spongiibacteraceae</taxon>
        <taxon>Spongiibacter</taxon>
    </lineage>
</organism>
<keyword evidence="3" id="KW-1185">Reference proteome</keyword>
<dbReference type="EMBL" id="JACXLD010000007">
    <property type="protein sequence ID" value="MBD2859861.1"/>
    <property type="molecule type" value="Genomic_DNA"/>
</dbReference>
<feature type="compositionally biased region" description="Polar residues" evidence="1">
    <location>
        <begin position="316"/>
        <end position="327"/>
    </location>
</feature>
<reference evidence="2" key="1">
    <citation type="submission" date="2020-09" db="EMBL/GenBank/DDBJ databases">
        <authorList>
            <person name="Yoon J.-W."/>
        </authorList>
    </citation>
    <scope>NUCLEOTIDE SEQUENCE</scope>
    <source>
        <strain evidence="2">KMU-158</strain>
    </source>
</reference>
<comment type="caution">
    <text evidence="2">The sequence shown here is derived from an EMBL/GenBank/DDBJ whole genome shotgun (WGS) entry which is preliminary data.</text>
</comment>
<dbReference type="AlphaFoldDB" id="A0A927GWL0"/>
<feature type="region of interest" description="Disordered" evidence="1">
    <location>
        <begin position="302"/>
        <end position="327"/>
    </location>
</feature>
<proteinExistence type="predicted"/>
<dbReference type="RefSeq" id="WP_190766115.1">
    <property type="nucleotide sequence ID" value="NZ_JACXLD010000007.1"/>
</dbReference>